<dbReference type="AlphaFoldDB" id="A0A5Q2F881"/>
<dbReference type="GO" id="GO:0016485">
    <property type="term" value="P:protein processing"/>
    <property type="evidence" value="ECO:0007669"/>
    <property type="project" value="TreeGrafter"/>
</dbReference>
<dbReference type="SUPFAM" id="SSF53163">
    <property type="entry name" value="HybD-like"/>
    <property type="match status" value="1"/>
</dbReference>
<dbReference type="GO" id="GO:0004190">
    <property type="term" value="F:aspartic-type endopeptidase activity"/>
    <property type="evidence" value="ECO:0007669"/>
    <property type="project" value="UniProtKB-KW"/>
</dbReference>
<proteinExistence type="inferred from homology"/>
<keyword evidence="3" id="KW-0064">Aspartyl protease</keyword>
<dbReference type="GO" id="GO:0008047">
    <property type="term" value="F:enzyme activator activity"/>
    <property type="evidence" value="ECO:0007669"/>
    <property type="project" value="InterPro"/>
</dbReference>
<dbReference type="Pfam" id="PF01750">
    <property type="entry name" value="HycI"/>
    <property type="match status" value="1"/>
</dbReference>
<evidence type="ECO:0000256" key="3">
    <source>
        <dbReference type="ARBA" id="ARBA00022750"/>
    </source>
</evidence>
<keyword evidence="6" id="KW-1185">Reference proteome</keyword>
<dbReference type="PANTHER" id="PTHR30302:SF1">
    <property type="entry name" value="HYDROGENASE 2 MATURATION PROTEASE"/>
    <property type="match status" value="1"/>
</dbReference>
<reference evidence="5 6" key="1">
    <citation type="submission" date="2019-10" db="EMBL/GenBank/DDBJ databases">
        <title>Genomic analysis of Raineyella sp. CBA3103.</title>
        <authorList>
            <person name="Roh S.W."/>
        </authorList>
    </citation>
    <scope>NUCLEOTIDE SEQUENCE [LARGE SCALE GENOMIC DNA]</scope>
    <source>
        <strain evidence="5 6">CBA3103</strain>
    </source>
</reference>
<evidence type="ECO:0000313" key="5">
    <source>
        <dbReference type="EMBL" id="QGF23102.1"/>
    </source>
</evidence>
<dbReference type="RefSeq" id="WP_153571629.1">
    <property type="nucleotide sequence ID" value="NZ_CP045725.1"/>
</dbReference>
<keyword evidence="2 5" id="KW-0645">Protease</keyword>
<organism evidence="5 6">
    <name type="scientific">Raineyella fluvialis</name>
    <dbReference type="NCBI Taxonomy" id="2662261"/>
    <lineage>
        <taxon>Bacteria</taxon>
        <taxon>Bacillati</taxon>
        <taxon>Actinomycetota</taxon>
        <taxon>Actinomycetes</taxon>
        <taxon>Propionibacteriales</taxon>
        <taxon>Propionibacteriaceae</taxon>
        <taxon>Raineyella</taxon>
    </lineage>
</organism>
<dbReference type="NCBIfam" id="TIGR00072">
    <property type="entry name" value="hydrog_prot"/>
    <property type="match status" value="1"/>
</dbReference>
<evidence type="ECO:0000313" key="6">
    <source>
        <dbReference type="Proteomes" id="UP000386847"/>
    </source>
</evidence>
<comment type="similarity">
    <text evidence="1">Belongs to the peptidase A31 family.</text>
</comment>
<dbReference type="KEGG" id="rain:Rai3103_04830"/>
<evidence type="ECO:0000256" key="2">
    <source>
        <dbReference type="ARBA" id="ARBA00022670"/>
    </source>
</evidence>
<sequence length="179" mass="18030">MIPAGAGAIGATVVLGVGNPIMGDDGVGLALLDALREARGGGTSDAESGGVRVEYVDGGTGGMSLLPLVEEADRLLVLDAVAGPVPGTVVHLAGDQVPRMLSTKLSPHQVGLLDVFAAARLLGREPSIVEVIGVVPESVDLRLGLSPAVAAAVPEAVRWAERLLDQWLPAGLGAQSHDG</sequence>
<keyword evidence="4" id="KW-0378">Hydrolase</keyword>
<name>A0A5Q2F881_9ACTN</name>
<dbReference type="InterPro" id="IPR000671">
    <property type="entry name" value="Peptidase_A31"/>
</dbReference>
<dbReference type="PANTHER" id="PTHR30302">
    <property type="entry name" value="HYDROGENASE 1 MATURATION PROTEASE"/>
    <property type="match status" value="1"/>
</dbReference>
<dbReference type="InterPro" id="IPR023430">
    <property type="entry name" value="Pept_HybD-like_dom_sf"/>
</dbReference>
<protein>
    <submittedName>
        <fullName evidence="5">Hydrogenase maturation protease</fullName>
    </submittedName>
</protein>
<dbReference type="Gene3D" id="3.40.50.1450">
    <property type="entry name" value="HybD-like"/>
    <property type="match status" value="1"/>
</dbReference>
<accession>A0A5Q2F881</accession>
<gene>
    <name evidence="5" type="ORF">Rai3103_04830</name>
</gene>
<dbReference type="Proteomes" id="UP000386847">
    <property type="component" value="Chromosome"/>
</dbReference>
<dbReference type="EMBL" id="CP045725">
    <property type="protein sequence ID" value="QGF23102.1"/>
    <property type="molecule type" value="Genomic_DNA"/>
</dbReference>
<evidence type="ECO:0000256" key="1">
    <source>
        <dbReference type="ARBA" id="ARBA00006814"/>
    </source>
</evidence>
<evidence type="ECO:0000256" key="4">
    <source>
        <dbReference type="ARBA" id="ARBA00022801"/>
    </source>
</evidence>
<dbReference type="PRINTS" id="PR00446">
    <property type="entry name" value="HYDRGNUPTAKE"/>
</dbReference>